<feature type="signal peptide" evidence="1">
    <location>
        <begin position="1"/>
        <end position="20"/>
    </location>
</feature>
<accession>A0A6P1NVL2</accession>
<dbReference type="Proteomes" id="UP000464214">
    <property type="component" value="Chromosome"/>
</dbReference>
<organism evidence="3 4">
    <name type="scientific">Nibribacter ruber</name>
    <dbReference type="NCBI Taxonomy" id="2698458"/>
    <lineage>
        <taxon>Bacteria</taxon>
        <taxon>Pseudomonadati</taxon>
        <taxon>Bacteroidota</taxon>
        <taxon>Cytophagia</taxon>
        <taxon>Cytophagales</taxon>
        <taxon>Hymenobacteraceae</taxon>
        <taxon>Nibribacter</taxon>
    </lineage>
</organism>
<keyword evidence="1" id="KW-0732">Signal</keyword>
<feature type="chain" id="PRO_5026921525" evidence="1">
    <location>
        <begin position="21"/>
        <end position="179"/>
    </location>
</feature>
<dbReference type="InterPro" id="IPR025411">
    <property type="entry name" value="DUF4136"/>
</dbReference>
<evidence type="ECO:0000313" key="3">
    <source>
        <dbReference type="EMBL" id="QHL86374.1"/>
    </source>
</evidence>
<evidence type="ECO:0000259" key="2">
    <source>
        <dbReference type="Pfam" id="PF13590"/>
    </source>
</evidence>
<proteinExistence type="predicted"/>
<dbReference type="EMBL" id="CP047897">
    <property type="protein sequence ID" value="QHL86374.1"/>
    <property type="molecule type" value="Genomic_DNA"/>
</dbReference>
<keyword evidence="4" id="KW-1185">Reference proteome</keyword>
<sequence>MKHHLIASILFILLAIQACAPVNVLSAEGEPGFLLSKYRTFGFYADDSSLENSKAYEQQIAFAQKEIAAQLQSRGLTQQNSSPDLLVNIGLVVDERTQTRETNFQTDRPKYTGQRRYTWQSKEVEVGTYKAGTLSVHLVDPTQNQLLWKGEAETVMPKKAQDIQERISKSIQALFKKIR</sequence>
<dbReference type="KEGG" id="nib:GU926_02510"/>
<dbReference type="PROSITE" id="PS51257">
    <property type="entry name" value="PROKAR_LIPOPROTEIN"/>
    <property type="match status" value="1"/>
</dbReference>
<evidence type="ECO:0000256" key="1">
    <source>
        <dbReference type="SAM" id="SignalP"/>
    </source>
</evidence>
<dbReference type="Pfam" id="PF13590">
    <property type="entry name" value="DUF4136"/>
    <property type="match status" value="1"/>
</dbReference>
<feature type="domain" description="DUF4136" evidence="2">
    <location>
        <begin position="35"/>
        <end position="177"/>
    </location>
</feature>
<name>A0A6P1NVL2_9BACT</name>
<dbReference type="AlphaFoldDB" id="A0A6P1NVL2"/>
<reference evidence="3 4" key="1">
    <citation type="submission" date="2020-01" db="EMBL/GenBank/DDBJ databases">
        <authorList>
            <person name="Kim M."/>
        </authorList>
    </citation>
    <scope>NUCLEOTIDE SEQUENCE [LARGE SCALE GENOMIC DNA]</scope>
    <source>
        <strain evidence="3 4">BT10</strain>
    </source>
</reference>
<gene>
    <name evidence="3" type="ORF">GU926_02510</name>
</gene>
<dbReference type="Gene3D" id="3.30.160.670">
    <property type="match status" value="1"/>
</dbReference>
<evidence type="ECO:0000313" key="4">
    <source>
        <dbReference type="Proteomes" id="UP000464214"/>
    </source>
</evidence>
<protein>
    <submittedName>
        <fullName evidence="3">DUF4136 domain-containing protein</fullName>
    </submittedName>
</protein>